<dbReference type="GO" id="GO:0006420">
    <property type="term" value="P:arginyl-tRNA aminoacylation"/>
    <property type="evidence" value="ECO:0007669"/>
    <property type="project" value="UniProtKB-UniRule"/>
</dbReference>
<evidence type="ECO:0000256" key="8">
    <source>
        <dbReference type="ARBA" id="ARBA00023146"/>
    </source>
</evidence>
<dbReference type="GO" id="GO:0005737">
    <property type="term" value="C:cytoplasm"/>
    <property type="evidence" value="ECO:0007669"/>
    <property type="project" value="UniProtKB-SubCell"/>
</dbReference>
<dbReference type="OrthoDB" id="9803211at2"/>
<dbReference type="SMART" id="SM00836">
    <property type="entry name" value="DALR_1"/>
    <property type="match status" value="1"/>
</dbReference>
<dbReference type="InterPro" id="IPR036695">
    <property type="entry name" value="Arg-tRNA-synth_N_sf"/>
</dbReference>
<gene>
    <name evidence="10" type="primary">argS</name>
</gene>
<evidence type="ECO:0000256" key="7">
    <source>
        <dbReference type="ARBA" id="ARBA00022917"/>
    </source>
</evidence>
<dbReference type="GO" id="GO:0005524">
    <property type="term" value="F:ATP binding"/>
    <property type="evidence" value="ECO:0007669"/>
    <property type="project" value="UniProtKB-UniRule"/>
</dbReference>
<keyword evidence="4 10" id="KW-0436">Ligase</keyword>
<accession>A0A0P0Z4F7</accession>
<dbReference type="PANTHER" id="PTHR11956">
    <property type="entry name" value="ARGINYL-TRNA SYNTHETASE"/>
    <property type="match status" value="1"/>
</dbReference>
<evidence type="ECO:0000256" key="4">
    <source>
        <dbReference type="ARBA" id="ARBA00022598"/>
    </source>
</evidence>
<dbReference type="Pfam" id="PF05746">
    <property type="entry name" value="DALR_1"/>
    <property type="match status" value="1"/>
</dbReference>
<keyword evidence="6 10" id="KW-0067">ATP-binding</keyword>
<proteinExistence type="inferred from homology"/>
<keyword evidence="7 10" id="KW-0648">Protein biosynthesis</keyword>
<dbReference type="SUPFAM" id="SSF55190">
    <property type="entry name" value="Arginyl-tRNA synthetase (ArgRS), N-terminal 'additional' domain"/>
    <property type="match status" value="1"/>
</dbReference>
<dbReference type="RefSeq" id="WP_062229295.1">
    <property type="nucleotide sequence ID" value="NZ_BBWR01000018.1"/>
</dbReference>
<dbReference type="EC" id="6.1.1.19" evidence="10"/>
<dbReference type="Gene3D" id="3.30.1360.70">
    <property type="entry name" value="Arginyl tRNA synthetase N-terminal domain"/>
    <property type="match status" value="1"/>
</dbReference>
<evidence type="ECO:0000259" key="12">
    <source>
        <dbReference type="SMART" id="SM00836"/>
    </source>
</evidence>
<dbReference type="HAMAP" id="MF_00123">
    <property type="entry name" value="Arg_tRNA_synth"/>
    <property type="match status" value="1"/>
</dbReference>
<dbReference type="AlphaFoldDB" id="A0A0P0Z4F7"/>
<evidence type="ECO:0000256" key="3">
    <source>
        <dbReference type="ARBA" id="ARBA00022490"/>
    </source>
</evidence>
<dbReference type="InterPro" id="IPR014729">
    <property type="entry name" value="Rossmann-like_a/b/a_fold"/>
</dbReference>
<comment type="similarity">
    <text evidence="2 10 11">Belongs to the class-I aminoacyl-tRNA synthetase family.</text>
</comment>
<evidence type="ECO:0000256" key="9">
    <source>
        <dbReference type="ARBA" id="ARBA00049339"/>
    </source>
</evidence>
<dbReference type="PRINTS" id="PR01038">
    <property type="entry name" value="TRNASYNTHARG"/>
</dbReference>
<evidence type="ECO:0000256" key="5">
    <source>
        <dbReference type="ARBA" id="ARBA00022741"/>
    </source>
</evidence>
<dbReference type="InterPro" id="IPR035684">
    <property type="entry name" value="ArgRS_core"/>
</dbReference>
<dbReference type="GO" id="GO:0004814">
    <property type="term" value="F:arginine-tRNA ligase activity"/>
    <property type="evidence" value="ECO:0007669"/>
    <property type="project" value="UniProtKB-UniRule"/>
</dbReference>
<name>A0A0P0Z4F7_9HYPH</name>
<dbReference type="PANTHER" id="PTHR11956:SF5">
    <property type="entry name" value="ARGININE--TRNA LIGASE, CYTOPLASMIC"/>
    <property type="match status" value="1"/>
</dbReference>
<evidence type="ECO:0000256" key="1">
    <source>
        <dbReference type="ARBA" id="ARBA00004496"/>
    </source>
</evidence>
<feature type="domain" description="Arginyl tRNA synthetase N-terminal" evidence="13">
    <location>
        <begin position="5"/>
        <end position="92"/>
    </location>
</feature>
<keyword evidence="3 10" id="KW-0963">Cytoplasm</keyword>
<comment type="catalytic activity">
    <reaction evidence="9 10">
        <text>tRNA(Arg) + L-arginine + ATP = L-arginyl-tRNA(Arg) + AMP + diphosphate</text>
        <dbReference type="Rhea" id="RHEA:20301"/>
        <dbReference type="Rhea" id="RHEA-COMP:9658"/>
        <dbReference type="Rhea" id="RHEA-COMP:9673"/>
        <dbReference type="ChEBI" id="CHEBI:30616"/>
        <dbReference type="ChEBI" id="CHEBI:32682"/>
        <dbReference type="ChEBI" id="CHEBI:33019"/>
        <dbReference type="ChEBI" id="CHEBI:78442"/>
        <dbReference type="ChEBI" id="CHEBI:78513"/>
        <dbReference type="ChEBI" id="CHEBI:456215"/>
        <dbReference type="EC" id="6.1.1.19"/>
    </reaction>
</comment>
<organism evidence="14">
    <name type="scientific">Aureimonas frigidaquae</name>
    <dbReference type="NCBI Taxonomy" id="424757"/>
    <lineage>
        <taxon>Bacteria</taxon>
        <taxon>Pseudomonadati</taxon>
        <taxon>Pseudomonadota</taxon>
        <taxon>Alphaproteobacteria</taxon>
        <taxon>Hyphomicrobiales</taxon>
        <taxon>Aurantimonadaceae</taxon>
        <taxon>Aureimonas</taxon>
    </lineage>
</organism>
<dbReference type="PROSITE" id="PS00178">
    <property type="entry name" value="AA_TRNA_LIGASE_I"/>
    <property type="match status" value="1"/>
</dbReference>
<dbReference type="InterPro" id="IPR009080">
    <property type="entry name" value="tRNAsynth_Ia_anticodon-bd"/>
</dbReference>
<evidence type="ECO:0000256" key="10">
    <source>
        <dbReference type="HAMAP-Rule" id="MF_00123"/>
    </source>
</evidence>
<reference evidence="14" key="1">
    <citation type="journal article" date="2015" name="Proc. Natl. Acad. Sci. U.S.A.">
        <title>Bacterial clade with the ribosomal RNA operon on a small plasmid rather than the chromosome.</title>
        <authorList>
            <person name="Anda M."/>
            <person name="Ohtsubo Y."/>
            <person name="Okubo T."/>
            <person name="Sugawara M."/>
            <person name="Nagata Y."/>
            <person name="Tsuda M."/>
            <person name="Minamisawa K."/>
            <person name="Mitsui H."/>
        </authorList>
    </citation>
    <scope>NUCLEOTIDE SEQUENCE</scope>
    <source>
        <strain evidence="14">JCM 14755</strain>
    </source>
</reference>
<sequence length="582" mass="63901">MNIFTEFEARIRTAVASVIDGAGQDVDLSRITVEPPRDPSHGDLATNAAMVLAKPLGRKPRELAEEIAERLRPEADVESAEVAGPGFINLRLRPAYWQAHLGALLTLGDDYARGAATGHRLNVEYVSANPTGPLHVGHCRGAVVGDAIANIAAFAGDAVVKEYYINDAGAQIGVLARSAYLRYREALGEDIGEIPAGLYPGDYLKAVGVALAIRYQKTLLDMDEAEWLPIVSDYAIDAMMMSIRDDLKLLGIEHDVFYSERKLHAEGGGRIAQAIDDLRARGFVYQGTLPPPKGQLPEDWEDREQTLFRSTEVGDDVDRPLVKSDGAFTYFAADVAYFADKFARGFNEMVYVLGADHGGYVKRLEAVARAVSGGQARLDVVLCQLVKLYRNGEPVRMSKRSGDFVTLADVVAEVGRDPVRFMMLFRKSDAPLDFDFQKVTEQSRDNPVFYVQYAFARAAAIRRQAAAEGITAPEAAQIDPQALSLLADESELALIRKLAEFPRLIQQAAESKEPHRLAFYLYDVAQAFHSQYNRGKDQPDLRFVRPDEPTLTSARLGLVQAVAFVIGRGLALVGVSAPEEMR</sequence>
<keyword evidence="8 10" id="KW-0030">Aminoacyl-tRNA synthetase</keyword>
<evidence type="ECO:0000256" key="11">
    <source>
        <dbReference type="RuleBase" id="RU363038"/>
    </source>
</evidence>
<dbReference type="NCBIfam" id="TIGR00456">
    <property type="entry name" value="argS"/>
    <property type="match status" value="1"/>
</dbReference>
<dbReference type="SUPFAM" id="SSF52374">
    <property type="entry name" value="Nucleotidylyl transferase"/>
    <property type="match status" value="1"/>
</dbReference>
<evidence type="ECO:0000313" key="14">
    <source>
        <dbReference type="EMBL" id="BAT28980.1"/>
    </source>
</evidence>
<keyword evidence="5 10" id="KW-0547">Nucleotide-binding</keyword>
<dbReference type="Gene3D" id="3.40.50.620">
    <property type="entry name" value="HUPs"/>
    <property type="match status" value="1"/>
</dbReference>
<feature type="domain" description="DALR anticodon binding" evidence="12">
    <location>
        <begin position="451"/>
        <end position="581"/>
    </location>
</feature>
<dbReference type="SUPFAM" id="SSF47323">
    <property type="entry name" value="Anticodon-binding domain of a subclass of class I aminoacyl-tRNA synthetases"/>
    <property type="match status" value="1"/>
</dbReference>
<evidence type="ECO:0000256" key="2">
    <source>
        <dbReference type="ARBA" id="ARBA00005594"/>
    </source>
</evidence>
<dbReference type="Pfam" id="PF00750">
    <property type="entry name" value="tRNA-synt_1d"/>
    <property type="match status" value="1"/>
</dbReference>
<dbReference type="InterPro" id="IPR001278">
    <property type="entry name" value="Arg-tRNA-ligase"/>
</dbReference>
<dbReference type="CDD" id="cd00671">
    <property type="entry name" value="ArgRS_core"/>
    <property type="match status" value="1"/>
</dbReference>
<dbReference type="Gene3D" id="1.10.730.10">
    <property type="entry name" value="Isoleucyl-tRNA Synthetase, Domain 1"/>
    <property type="match status" value="1"/>
</dbReference>
<dbReference type="FunFam" id="1.10.730.10:FF:000008">
    <property type="entry name" value="Arginine--tRNA ligase"/>
    <property type="match status" value="1"/>
</dbReference>
<evidence type="ECO:0000259" key="13">
    <source>
        <dbReference type="SMART" id="SM01016"/>
    </source>
</evidence>
<dbReference type="InterPro" id="IPR001412">
    <property type="entry name" value="aa-tRNA-synth_I_CS"/>
</dbReference>
<dbReference type="EMBL" id="LC066377">
    <property type="protein sequence ID" value="BAT28980.1"/>
    <property type="molecule type" value="Genomic_DNA"/>
</dbReference>
<comment type="subunit">
    <text evidence="10">Monomer.</text>
</comment>
<dbReference type="SMART" id="SM01016">
    <property type="entry name" value="Arg_tRNA_synt_N"/>
    <property type="match status" value="1"/>
</dbReference>
<dbReference type="InterPro" id="IPR008909">
    <property type="entry name" value="DALR_anticod-bd"/>
</dbReference>
<feature type="short sequence motif" description="'HIGH' region" evidence="10">
    <location>
        <begin position="128"/>
        <end position="138"/>
    </location>
</feature>
<comment type="subcellular location">
    <subcellularLocation>
        <location evidence="1 10">Cytoplasm</location>
    </subcellularLocation>
</comment>
<dbReference type="Pfam" id="PF03485">
    <property type="entry name" value="Arg_tRNA_synt_N"/>
    <property type="match status" value="1"/>
</dbReference>
<protein>
    <recommendedName>
        <fullName evidence="10">Arginine--tRNA ligase</fullName>
        <ecNumber evidence="10">6.1.1.19</ecNumber>
    </recommendedName>
    <alternativeName>
        <fullName evidence="10">Arginyl-tRNA synthetase</fullName>
        <shortName evidence="10">ArgRS</shortName>
    </alternativeName>
</protein>
<evidence type="ECO:0000256" key="6">
    <source>
        <dbReference type="ARBA" id="ARBA00022840"/>
    </source>
</evidence>
<dbReference type="InterPro" id="IPR005148">
    <property type="entry name" value="Arg-tRNA-synth_N"/>
</dbReference>